<dbReference type="EMBL" id="BGPR01000003">
    <property type="protein sequence ID" value="GBL73315.1"/>
    <property type="molecule type" value="Genomic_DNA"/>
</dbReference>
<evidence type="ECO:0000313" key="3">
    <source>
        <dbReference type="Proteomes" id="UP000499080"/>
    </source>
</evidence>
<dbReference type="PROSITE" id="PS51257">
    <property type="entry name" value="PROKAR_LIPOPROTEIN"/>
    <property type="match status" value="1"/>
</dbReference>
<accession>A0A4Y2A1R3</accession>
<sequence length="128" mass="14117">MTKKIARLCTGKIPGKPSIVSNNTSLAVSCLGATVTKDSPRSAGQYYPDRVRVLFWDGTRNFEPRLDDDIGASSTSPHFRTTPPSSPSILVDSKRFGQFGGRGLWAPPYPEVVWPPIFTLLLLLQRLE</sequence>
<protein>
    <submittedName>
        <fullName evidence="2">Uncharacterized protein</fullName>
    </submittedName>
</protein>
<feature type="region of interest" description="Disordered" evidence="1">
    <location>
        <begin position="67"/>
        <end position="87"/>
    </location>
</feature>
<gene>
    <name evidence="2" type="ORF">AVEN_159350_1</name>
</gene>
<dbReference type="AlphaFoldDB" id="A0A4Y2A1R3"/>
<keyword evidence="3" id="KW-1185">Reference proteome</keyword>
<comment type="caution">
    <text evidence="2">The sequence shown here is derived from an EMBL/GenBank/DDBJ whole genome shotgun (WGS) entry which is preliminary data.</text>
</comment>
<evidence type="ECO:0000313" key="2">
    <source>
        <dbReference type="EMBL" id="GBL73315.1"/>
    </source>
</evidence>
<name>A0A4Y2A1R3_ARAVE</name>
<evidence type="ECO:0000256" key="1">
    <source>
        <dbReference type="SAM" id="MobiDB-lite"/>
    </source>
</evidence>
<proteinExistence type="predicted"/>
<reference evidence="2 3" key="1">
    <citation type="journal article" date="2019" name="Sci. Rep.">
        <title>Orb-weaving spider Araneus ventricosus genome elucidates the spidroin gene catalogue.</title>
        <authorList>
            <person name="Kono N."/>
            <person name="Nakamura H."/>
            <person name="Ohtoshi R."/>
            <person name="Moran D.A.P."/>
            <person name="Shinohara A."/>
            <person name="Yoshida Y."/>
            <person name="Fujiwara M."/>
            <person name="Mori M."/>
            <person name="Tomita M."/>
            <person name="Arakawa K."/>
        </authorList>
    </citation>
    <scope>NUCLEOTIDE SEQUENCE [LARGE SCALE GENOMIC DNA]</scope>
</reference>
<dbReference type="Proteomes" id="UP000499080">
    <property type="component" value="Unassembled WGS sequence"/>
</dbReference>
<feature type="compositionally biased region" description="Polar residues" evidence="1">
    <location>
        <begin position="72"/>
        <end position="83"/>
    </location>
</feature>
<organism evidence="2 3">
    <name type="scientific">Araneus ventricosus</name>
    <name type="common">Orbweaver spider</name>
    <name type="synonym">Epeira ventricosa</name>
    <dbReference type="NCBI Taxonomy" id="182803"/>
    <lineage>
        <taxon>Eukaryota</taxon>
        <taxon>Metazoa</taxon>
        <taxon>Ecdysozoa</taxon>
        <taxon>Arthropoda</taxon>
        <taxon>Chelicerata</taxon>
        <taxon>Arachnida</taxon>
        <taxon>Araneae</taxon>
        <taxon>Araneomorphae</taxon>
        <taxon>Entelegynae</taxon>
        <taxon>Araneoidea</taxon>
        <taxon>Araneidae</taxon>
        <taxon>Araneus</taxon>
    </lineage>
</organism>